<dbReference type="AlphaFoldDB" id="A0A0F8XMM3"/>
<protein>
    <submittedName>
        <fullName evidence="1">Uncharacterized protein</fullName>
    </submittedName>
</protein>
<feature type="non-terminal residue" evidence="1">
    <location>
        <position position="40"/>
    </location>
</feature>
<comment type="caution">
    <text evidence="1">The sequence shown here is derived from an EMBL/GenBank/DDBJ whole genome shotgun (WGS) entry which is preliminary data.</text>
</comment>
<dbReference type="EMBL" id="LAZR01062020">
    <property type="protein sequence ID" value="KKK62375.1"/>
    <property type="molecule type" value="Genomic_DNA"/>
</dbReference>
<gene>
    <name evidence="1" type="ORF">LCGC14_3004980</name>
</gene>
<accession>A0A0F8XMM3</accession>
<evidence type="ECO:0000313" key="1">
    <source>
        <dbReference type="EMBL" id="KKK62375.1"/>
    </source>
</evidence>
<organism evidence="1">
    <name type="scientific">marine sediment metagenome</name>
    <dbReference type="NCBI Taxonomy" id="412755"/>
    <lineage>
        <taxon>unclassified sequences</taxon>
        <taxon>metagenomes</taxon>
        <taxon>ecological metagenomes</taxon>
    </lineage>
</organism>
<reference evidence="1" key="1">
    <citation type="journal article" date="2015" name="Nature">
        <title>Complex archaea that bridge the gap between prokaryotes and eukaryotes.</title>
        <authorList>
            <person name="Spang A."/>
            <person name="Saw J.H."/>
            <person name="Jorgensen S.L."/>
            <person name="Zaremba-Niedzwiedzka K."/>
            <person name="Martijn J."/>
            <person name="Lind A.E."/>
            <person name="van Eijk R."/>
            <person name="Schleper C."/>
            <person name="Guy L."/>
            <person name="Ettema T.J."/>
        </authorList>
    </citation>
    <scope>NUCLEOTIDE SEQUENCE</scope>
</reference>
<sequence length="40" mass="4552">MMSDEKQAYVANTELNPVGFDEFFADLLYAAGYVEDTEKE</sequence>
<proteinExistence type="predicted"/>
<name>A0A0F8XMM3_9ZZZZ</name>